<comment type="caution">
    <text evidence="12">The sequence shown here is derived from an EMBL/GenBank/DDBJ whole genome shotgun (WGS) entry which is preliminary data.</text>
</comment>
<dbReference type="SUPFAM" id="SSF56349">
    <property type="entry name" value="DNA breaking-rejoining enzymes"/>
    <property type="match status" value="1"/>
</dbReference>
<dbReference type="InterPro" id="IPR002104">
    <property type="entry name" value="Integrase_catalytic"/>
</dbReference>
<dbReference type="InterPro" id="IPR004107">
    <property type="entry name" value="Integrase_SAM-like_N"/>
</dbReference>
<dbReference type="InterPro" id="IPR044068">
    <property type="entry name" value="CB"/>
</dbReference>
<keyword evidence="5" id="KW-0229">DNA integration</keyword>
<dbReference type="Gene3D" id="1.10.443.10">
    <property type="entry name" value="Intergrase catalytic core"/>
    <property type="match status" value="1"/>
</dbReference>
<name>A0A1E2SJI2_LEIXY</name>
<dbReference type="InterPro" id="IPR010998">
    <property type="entry name" value="Integrase_recombinase_N"/>
</dbReference>
<evidence type="ECO:0000256" key="9">
    <source>
        <dbReference type="PROSITE-ProRule" id="PRU01248"/>
    </source>
</evidence>
<evidence type="ECO:0000313" key="13">
    <source>
        <dbReference type="Proteomes" id="UP000094426"/>
    </source>
</evidence>
<evidence type="ECO:0000256" key="6">
    <source>
        <dbReference type="ARBA" id="ARBA00023125"/>
    </source>
</evidence>
<evidence type="ECO:0000256" key="5">
    <source>
        <dbReference type="ARBA" id="ARBA00022908"/>
    </source>
</evidence>
<protein>
    <recommendedName>
        <fullName evidence="14">Tyrosine recombinase XerC</fullName>
    </recommendedName>
</protein>
<dbReference type="GO" id="GO:0006310">
    <property type="term" value="P:DNA recombination"/>
    <property type="evidence" value="ECO:0007669"/>
    <property type="project" value="UniProtKB-KW"/>
</dbReference>
<keyword evidence="7" id="KW-0233">DNA recombination</keyword>
<evidence type="ECO:0000259" key="11">
    <source>
        <dbReference type="PROSITE" id="PS51900"/>
    </source>
</evidence>
<evidence type="ECO:0000256" key="1">
    <source>
        <dbReference type="ARBA" id="ARBA00004496"/>
    </source>
</evidence>
<evidence type="ECO:0000313" key="12">
    <source>
        <dbReference type="EMBL" id="ODA89909.1"/>
    </source>
</evidence>
<dbReference type="RefSeq" id="WP_041767589.1">
    <property type="nucleotide sequence ID" value="NZ_LNZG01000025.1"/>
</dbReference>
<dbReference type="Pfam" id="PF02899">
    <property type="entry name" value="Phage_int_SAM_1"/>
    <property type="match status" value="1"/>
</dbReference>
<proteinExistence type="predicted"/>
<keyword evidence="8" id="KW-0131">Cell cycle</keyword>
<dbReference type="InterPro" id="IPR011010">
    <property type="entry name" value="DNA_brk_join_enz"/>
</dbReference>
<evidence type="ECO:0000259" key="10">
    <source>
        <dbReference type="PROSITE" id="PS51898"/>
    </source>
</evidence>
<dbReference type="EMBL" id="LNZG01000025">
    <property type="protein sequence ID" value="ODA89909.1"/>
    <property type="molecule type" value="Genomic_DNA"/>
</dbReference>
<dbReference type="GO" id="GO:0007059">
    <property type="term" value="P:chromosome segregation"/>
    <property type="evidence" value="ECO:0007669"/>
    <property type="project" value="UniProtKB-KW"/>
</dbReference>
<keyword evidence="3" id="KW-0132">Cell division</keyword>
<evidence type="ECO:0000256" key="8">
    <source>
        <dbReference type="ARBA" id="ARBA00023306"/>
    </source>
</evidence>
<dbReference type="PANTHER" id="PTHR30349">
    <property type="entry name" value="PHAGE INTEGRASE-RELATED"/>
    <property type="match status" value="1"/>
</dbReference>
<dbReference type="Proteomes" id="UP000094426">
    <property type="component" value="Unassembled WGS sequence"/>
</dbReference>
<dbReference type="AlphaFoldDB" id="A0A1E2SJI2"/>
<dbReference type="GO" id="GO:0005737">
    <property type="term" value="C:cytoplasm"/>
    <property type="evidence" value="ECO:0007669"/>
    <property type="project" value="UniProtKB-SubCell"/>
</dbReference>
<accession>A0A1E2SJI2</accession>
<gene>
    <name evidence="12" type="ORF">ATY41_11710</name>
</gene>
<comment type="subcellular location">
    <subcellularLocation>
        <location evidence="1">Cytoplasm</location>
    </subcellularLocation>
</comment>
<feature type="domain" description="Tyr recombinase" evidence="10">
    <location>
        <begin position="213"/>
        <end position="400"/>
    </location>
</feature>
<evidence type="ECO:0000256" key="4">
    <source>
        <dbReference type="ARBA" id="ARBA00022829"/>
    </source>
</evidence>
<dbReference type="GO" id="GO:0051301">
    <property type="term" value="P:cell division"/>
    <property type="evidence" value="ECO:0007669"/>
    <property type="project" value="UniProtKB-KW"/>
</dbReference>
<dbReference type="Pfam" id="PF00589">
    <property type="entry name" value="Phage_integrase"/>
    <property type="match status" value="1"/>
</dbReference>
<dbReference type="SUPFAM" id="SSF47823">
    <property type="entry name" value="lambda integrase-like, N-terminal domain"/>
    <property type="match status" value="1"/>
</dbReference>
<dbReference type="InterPro" id="IPR050090">
    <property type="entry name" value="Tyrosine_recombinase_XerCD"/>
</dbReference>
<organism evidence="12 13">
    <name type="scientific">Leifsonia xyli subsp. xyli</name>
    <dbReference type="NCBI Taxonomy" id="59736"/>
    <lineage>
        <taxon>Bacteria</taxon>
        <taxon>Bacillati</taxon>
        <taxon>Actinomycetota</taxon>
        <taxon>Actinomycetes</taxon>
        <taxon>Micrococcales</taxon>
        <taxon>Microbacteriaceae</taxon>
        <taxon>Leifsonia</taxon>
    </lineage>
</organism>
<dbReference type="GO" id="GO:0003677">
    <property type="term" value="F:DNA binding"/>
    <property type="evidence" value="ECO:0007669"/>
    <property type="project" value="UniProtKB-UniRule"/>
</dbReference>
<evidence type="ECO:0000256" key="2">
    <source>
        <dbReference type="ARBA" id="ARBA00022490"/>
    </source>
</evidence>
<evidence type="ECO:0008006" key="14">
    <source>
        <dbReference type="Google" id="ProtNLM"/>
    </source>
</evidence>
<sequence>MDFPHAIDGYARHLTAERGYSPQTVRAYRSDLASLIDFAGRRGVRDTDDLTLDLYRDWLWDAAQRGLAKATLARRSASARGFSAWLARRGASGGGPPVPIAEDSIADRAAAGIVPLAGSAPLAASDPLAGSVSAFSTSASASSGFASTPAGAVISGSSPPAVTGSDSMPAISGRFCAVSASAAPAGDVPIVPVPALSAPDAAARLRAPKADKTLPRVLPRAHMDGILASLAASAAGGEAAAVRDVAVVEVLYAAGVRVSELTGLDVDDVDFDRLTVRVLGKGRKERVVPFGFPARDALRGYLRAARPQLATPGSGPALFLGSRGGRLGTRAVYRVVARLLAAVPGGGPAGPHTLRHTAATHLLDGGADLRAVQEILGHASLGTTQIYTHVSAERLKETYRIAHPRA</sequence>
<dbReference type="PROSITE" id="PS51900">
    <property type="entry name" value="CB"/>
    <property type="match status" value="1"/>
</dbReference>
<dbReference type="InterPro" id="IPR013762">
    <property type="entry name" value="Integrase-like_cat_sf"/>
</dbReference>
<evidence type="ECO:0000256" key="7">
    <source>
        <dbReference type="ARBA" id="ARBA00023172"/>
    </source>
</evidence>
<dbReference type="GO" id="GO:0015074">
    <property type="term" value="P:DNA integration"/>
    <property type="evidence" value="ECO:0007669"/>
    <property type="project" value="UniProtKB-KW"/>
</dbReference>
<feature type="domain" description="Core-binding (CB)" evidence="11">
    <location>
        <begin position="1"/>
        <end position="87"/>
    </location>
</feature>
<keyword evidence="6 9" id="KW-0238">DNA-binding</keyword>
<keyword evidence="4" id="KW-0159">Chromosome partition</keyword>
<dbReference type="PANTHER" id="PTHR30349:SF77">
    <property type="entry name" value="TYROSINE RECOMBINASE XERC"/>
    <property type="match status" value="1"/>
</dbReference>
<dbReference type="CDD" id="cd00798">
    <property type="entry name" value="INT_XerDC_C"/>
    <property type="match status" value="1"/>
</dbReference>
<evidence type="ECO:0000256" key="3">
    <source>
        <dbReference type="ARBA" id="ARBA00022618"/>
    </source>
</evidence>
<reference evidence="12 13" key="1">
    <citation type="submission" date="2015-11" db="EMBL/GenBank/DDBJ databases">
        <authorList>
            <person name="Zhang Y."/>
            <person name="Guo Z."/>
        </authorList>
    </citation>
    <scope>NUCLEOTIDE SEQUENCE [LARGE SCALE GENOMIC DNA]</scope>
    <source>
        <strain evidence="13">gdw1</strain>
    </source>
</reference>
<dbReference type="PROSITE" id="PS51898">
    <property type="entry name" value="TYR_RECOMBINASE"/>
    <property type="match status" value="1"/>
</dbReference>
<dbReference type="Gene3D" id="1.10.150.130">
    <property type="match status" value="1"/>
</dbReference>
<keyword evidence="2" id="KW-0963">Cytoplasm</keyword>